<protein>
    <submittedName>
        <fullName evidence="1">ACT domain-containing protein ACR9</fullName>
    </submittedName>
</protein>
<keyword evidence="2" id="KW-1185">Reference proteome</keyword>
<dbReference type="Pfam" id="PF24931">
    <property type="entry name" value="ACT_ACR9_3rd"/>
    <property type="match status" value="1"/>
</dbReference>
<dbReference type="Proteomes" id="UP001289374">
    <property type="component" value="Unassembled WGS sequence"/>
</dbReference>
<name>A0AAE1XB49_9LAMI</name>
<proteinExistence type="predicted"/>
<accession>A0AAE1XB49</accession>
<evidence type="ECO:0000313" key="1">
    <source>
        <dbReference type="EMBL" id="KAK4408580.1"/>
    </source>
</evidence>
<dbReference type="AlphaFoldDB" id="A0AAE1XB49"/>
<reference evidence="1" key="1">
    <citation type="submission" date="2020-06" db="EMBL/GenBank/DDBJ databases">
        <authorList>
            <person name="Li T."/>
            <person name="Hu X."/>
            <person name="Zhang T."/>
            <person name="Song X."/>
            <person name="Zhang H."/>
            <person name="Dai N."/>
            <person name="Sheng W."/>
            <person name="Hou X."/>
            <person name="Wei L."/>
        </authorList>
    </citation>
    <scope>NUCLEOTIDE SEQUENCE</scope>
    <source>
        <strain evidence="1">K16</strain>
        <tissue evidence="1">Leaf</tissue>
    </source>
</reference>
<sequence length="139" mass="15907">YGRFSPVNKGRRELDLFIQHKGGEKIVDPEKQDALCSRLKLELLHPLRVLITNRGPDTELLVANPVELLSDEAEMEQQQNGNLTRFLLDENCNFQLSSKVVRNQIVEELEHHGGEFLSPSSSFLFNTISFHRKETFGCL</sequence>
<evidence type="ECO:0000313" key="2">
    <source>
        <dbReference type="Proteomes" id="UP001289374"/>
    </source>
</evidence>
<dbReference type="EMBL" id="JACGWL010000002">
    <property type="protein sequence ID" value="KAK4408580.1"/>
    <property type="molecule type" value="Genomic_DNA"/>
</dbReference>
<organism evidence="1 2">
    <name type="scientific">Sesamum angolense</name>
    <dbReference type="NCBI Taxonomy" id="2727404"/>
    <lineage>
        <taxon>Eukaryota</taxon>
        <taxon>Viridiplantae</taxon>
        <taxon>Streptophyta</taxon>
        <taxon>Embryophyta</taxon>
        <taxon>Tracheophyta</taxon>
        <taxon>Spermatophyta</taxon>
        <taxon>Magnoliopsida</taxon>
        <taxon>eudicotyledons</taxon>
        <taxon>Gunneridae</taxon>
        <taxon>Pentapetalae</taxon>
        <taxon>asterids</taxon>
        <taxon>lamiids</taxon>
        <taxon>Lamiales</taxon>
        <taxon>Pedaliaceae</taxon>
        <taxon>Sesamum</taxon>
    </lineage>
</organism>
<feature type="non-terminal residue" evidence="1">
    <location>
        <position position="1"/>
    </location>
</feature>
<comment type="caution">
    <text evidence="1">The sequence shown here is derived from an EMBL/GenBank/DDBJ whole genome shotgun (WGS) entry which is preliminary data.</text>
</comment>
<reference evidence="1" key="2">
    <citation type="journal article" date="2024" name="Plant">
        <title>Genomic evolution and insights into agronomic trait innovations of Sesamum species.</title>
        <authorList>
            <person name="Miao H."/>
            <person name="Wang L."/>
            <person name="Qu L."/>
            <person name="Liu H."/>
            <person name="Sun Y."/>
            <person name="Le M."/>
            <person name="Wang Q."/>
            <person name="Wei S."/>
            <person name="Zheng Y."/>
            <person name="Lin W."/>
            <person name="Duan Y."/>
            <person name="Cao H."/>
            <person name="Xiong S."/>
            <person name="Wang X."/>
            <person name="Wei L."/>
            <person name="Li C."/>
            <person name="Ma Q."/>
            <person name="Ju M."/>
            <person name="Zhao R."/>
            <person name="Li G."/>
            <person name="Mu C."/>
            <person name="Tian Q."/>
            <person name="Mei H."/>
            <person name="Zhang T."/>
            <person name="Gao T."/>
            <person name="Zhang H."/>
        </authorList>
    </citation>
    <scope>NUCLEOTIDE SEQUENCE</scope>
    <source>
        <strain evidence="1">K16</strain>
    </source>
</reference>
<gene>
    <name evidence="1" type="ORF">Sango_0439000</name>
</gene>